<reference evidence="2" key="1">
    <citation type="submission" date="2021-09" db="EMBL/GenBank/DDBJ databases">
        <authorList>
            <consortium name="AG Swart"/>
            <person name="Singh M."/>
            <person name="Singh A."/>
            <person name="Seah K."/>
            <person name="Emmerich C."/>
        </authorList>
    </citation>
    <scope>NUCLEOTIDE SEQUENCE</scope>
    <source>
        <strain evidence="2">ATCC30299</strain>
    </source>
</reference>
<comment type="caution">
    <text evidence="2">The sequence shown here is derived from an EMBL/GenBank/DDBJ whole genome shotgun (WGS) entry which is preliminary data.</text>
</comment>
<keyword evidence="3" id="KW-1185">Reference proteome</keyword>
<proteinExistence type="predicted"/>
<dbReference type="EMBL" id="CAJZBQ010000060">
    <property type="protein sequence ID" value="CAG9334987.1"/>
    <property type="molecule type" value="Genomic_DNA"/>
</dbReference>
<evidence type="ECO:0000313" key="2">
    <source>
        <dbReference type="EMBL" id="CAG9334987.1"/>
    </source>
</evidence>
<dbReference type="AlphaFoldDB" id="A0AAU9K940"/>
<name>A0AAU9K940_9CILI</name>
<protein>
    <submittedName>
        <fullName evidence="2">Uncharacterized protein</fullName>
    </submittedName>
</protein>
<keyword evidence="1" id="KW-0472">Membrane</keyword>
<organism evidence="2 3">
    <name type="scientific">Blepharisma stoltei</name>
    <dbReference type="NCBI Taxonomy" id="1481888"/>
    <lineage>
        <taxon>Eukaryota</taxon>
        <taxon>Sar</taxon>
        <taxon>Alveolata</taxon>
        <taxon>Ciliophora</taxon>
        <taxon>Postciliodesmatophora</taxon>
        <taxon>Heterotrichea</taxon>
        <taxon>Heterotrichida</taxon>
        <taxon>Blepharismidae</taxon>
        <taxon>Blepharisma</taxon>
    </lineage>
</organism>
<sequence>MDTDHIISDFCFRMHILVPNRVWSLLSFFNHDWKSAKCMINNIQSYQLLQLVGKTGNSYYSSYTLFDVRVNINGKWLQGFACGFSQEPGPSATKVINQEYPYKYSMCLSHEECGDMLMMPVWFCNKCKDCQKEFNEETRNCKWFLKNENNAIDDAYEISVGYELDYHSQDSTFIQVIFMDSPFYYESDYLGIQIVCLYLMIYIPSGIIILSLFYFIINQIRKKC</sequence>
<accession>A0AAU9K940</accession>
<dbReference type="Proteomes" id="UP001162131">
    <property type="component" value="Unassembled WGS sequence"/>
</dbReference>
<keyword evidence="1" id="KW-0812">Transmembrane</keyword>
<gene>
    <name evidence="2" type="ORF">BSTOLATCC_MIC62568</name>
</gene>
<keyword evidence="1" id="KW-1133">Transmembrane helix</keyword>
<evidence type="ECO:0000256" key="1">
    <source>
        <dbReference type="SAM" id="Phobius"/>
    </source>
</evidence>
<evidence type="ECO:0000313" key="3">
    <source>
        <dbReference type="Proteomes" id="UP001162131"/>
    </source>
</evidence>
<feature type="transmembrane region" description="Helical" evidence="1">
    <location>
        <begin position="197"/>
        <end position="217"/>
    </location>
</feature>